<dbReference type="CDD" id="cd02440">
    <property type="entry name" value="AdoMet_MTases"/>
    <property type="match status" value="1"/>
</dbReference>
<dbReference type="AlphaFoldDB" id="A0A3M0S0Q0"/>
<dbReference type="Gene3D" id="3.40.50.150">
    <property type="entry name" value="Vaccinia Virus protein VP39"/>
    <property type="match status" value="1"/>
</dbReference>
<evidence type="ECO:0000259" key="1">
    <source>
        <dbReference type="Pfam" id="PF13847"/>
    </source>
</evidence>
<comment type="caution">
    <text evidence="2">The sequence shown here is derived from an EMBL/GenBank/DDBJ whole genome shotgun (WGS) entry which is preliminary data.</text>
</comment>
<proteinExistence type="predicted"/>
<name>A0A3M0S0Q0_9CLOT</name>
<dbReference type="Proteomes" id="UP000277999">
    <property type="component" value="Unassembled WGS sequence"/>
</dbReference>
<dbReference type="GO" id="GO:0008168">
    <property type="term" value="F:methyltransferase activity"/>
    <property type="evidence" value="ECO:0007669"/>
    <property type="project" value="UniProtKB-KW"/>
</dbReference>
<accession>A0A3M0S0Q0</accession>
<organism evidence="2 3">
    <name type="scientific">Clostridium autoethanogenum</name>
    <dbReference type="NCBI Taxonomy" id="84023"/>
    <lineage>
        <taxon>Bacteria</taxon>
        <taxon>Bacillati</taxon>
        <taxon>Bacillota</taxon>
        <taxon>Clostridia</taxon>
        <taxon>Eubacteriales</taxon>
        <taxon>Clostridiaceae</taxon>
        <taxon>Clostridium</taxon>
    </lineage>
</organism>
<dbReference type="RefSeq" id="WP_013239173.1">
    <property type="nucleotide sequence ID" value="NZ_CP110420.1"/>
</dbReference>
<dbReference type="InterPro" id="IPR029063">
    <property type="entry name" value="SAM-dependent_MTases_sf"/>
</dbReference>
<reference evidence="2 3" key="1">
    <citation type="submission" date="2018-10" db="EMBL/GenBank/DDBJ databases">
        <title>Genome-centric metagenomics revealed C2 chemical producing, CO utilizing Clostridium with novel acetogenic gene cluster.</title>
        <authorList>
            <person name="Kang H."/>
            <person name="Park B."/>
            <person name="Choi I.G."/>
            <person name="Chang I.S."/>
        </authorList>
    </citation>
    <scope>NUCLEOTIDE SEQUENCE [LARGE SCALE GENOMIC DNA]</scope>
    <source>
        <strain evidence="2 3">H21-9</strain>
    </source>
</reference>
<dbReference type="Pfam" id="PF13847">
    <property type="entry name" value="Methyltransf_31"/>
    <property type="match status" value="1"/>
</dbReference>
<keyword evidence="2" id="KW-0808">Transferase</keyword>
<dbReference type="GO" id="GO:0032259">
    <property type="term" value="P:methylation"/>
    <property type="evidence" value="ECO:0007669"/>
    <property type="project" value="UniProtKB-KW"/>
</dbReference>
<sequence length="207" mass="23894">MSELSRRLNQCRKPTGEVGKFIASSMNKDHFEVTTWGLNKISIKQEDIILDIGCGGGRTINRLANIAKKGKVIGVDYSMDCVNWSKEFNKELIDEKRVEVYNANVEKLPFEDDKFNVVTAVETIYFWPDLLKSFKEVKRVLKSNGIFTVINEMYISDKFKEKNDEYMDKMTMHTPEQLKQLFVDAGYEDVSINVCEENNWMCCSGRA</sequence>
<dbReference type="EMBL" id="RFAQ01000115">
    <property type="protein sequence ID" value="RMC92162.1"/>
    <property type="molecule type" value="Genomic_DNA"/>
</dbReference>
<keyword evidence="2" id="KW-0489">Methyltransferase</keyword>
<evidence type="ECO:0000313" key="3">
    <source>
        <dbReference type="Proteomes" id="UP000277999"/>
    </source>
</evidence>
<dbReference type="SUPFAM" id="SSF53335">
    <property type="entry name" value="S-adenosyl-L-methionine-dependent methyltransferases"/>
    <property type="match status" value="1"/>
</dbReference>
<evidence type="ECO:0000313" key="2">
    <source>
        <dbReference type="EMBL" id="RMC92162.1"/>
    </source>
</evidence>
<dbReference type="InterPro" id="IPR025714">
    <property type="entry name" value="Methyltranfer_dom"/>
</dbReference>
<protein>
    <submittedName>
        <fullName evidence="2">Class I SAM-dependent methyltransferase</fullName>
    </submittedName>
</protein>
<gene>
    <name evidence="2" type="ORF">D9O40_21095</name>
</gene>
<dbReference type="PANTHER" id="PTHR44068">
    <property type="entry name" value="ZGC:194242"/>
    <property type="match status" value="1"/>
</dbReference>
<dbReference type="PANTHER" id="PTHR44068:SF11">
    <property type="entry name" value="GERANYL DIPHOSPHATE 2-C-METHYLTRANSFERASE"/>
    <property type="match status" value="1"/>
</dbReference>
<feature type="domain" description="Methyltransferase" evidence="1">
    <location>
        <begin position="44"/>
        <end position="183"/>
    </location>
</feature>
<dbReference type="InterPro" id="IPR050447">
    <property type="entry name" value="Erg6_SMT_methyltransf"/>
</dbReference>